<protein>
    <submittedName>
        <fullName evidence="2">Uncharacterized protein</fullName>
    </submittedName>
</protein>
<sequence length="52" mass="6201">MTNASRTQEKEKHKHTLSYMQDHHLQKTINSSIYPKEEKKEHIIQVQPSKLT</sequence>
<reference evidence="2" key="1">
    <citation type="submission" date="2013-04" db="EMBL/GenBank/DDBJ databases">
        <title>Comparative Genomics of Relapsing Fever Spirochetes.</title>
        <authorList>
            <person name="Schwan T.G."/>
            <person name="Raffel S.J."/>
            <person name="Porcella S.F."/>
            <person name="Martens C.A."/>
            <person name="Bruno D.P."/>
            <person name="Ricklefs S.M."/>
            <person name="Barbian K.B."/>
        </authorList>
    </citation>
    <scope>NUCLEOTIDE SEQUENCE</scope>
    <source>
        <strain evidence="2">Co53</strain>
        <plasmid evidence="2">unnamed</plasmid>
    </source>
</reference>
<evidence type="ECO:0000256" key="1">
    <source>
        <dbReference type="SAM" id="MobiDB-lite"/>
    </source>
</evidence>
<feature type="region of interest" description="Disordered" evidence="1">
    <location>
        <begin position="1"/>
        <end position="52"/>
    </location>
</feature>
<gene>
    <name evidence="2" type="ORF">BCO_0900103</name>
</gene>
<geneLocation type="plasmid" evidence="2">
    <name>unnamed</name>
</geneLocation>
<organism evidence="2">
    <name type="scientific">Borrelia coriaceae ATCC 43381</name>
    <dbReference type="NCBI Taxonomy" id="1408429"/>
    <lineage>
        <taxon>Bacteria</taxon>
        <taxon>Pseudomonadati</taxon>
        <taxon>Spirochaetota</taxon>
        <taxon>Spirochaetia</taxon>
        <taxon>Spirochaetales</taxon>
        <taxon>Borreliaceae</taxon>
        <taxon>Borrelia</taxon>
    </lineage>
</organism>
<accession>W5SWK5</accession>
<dbReference type="EMBL" id="CP005759">
    <property type="protein sequence ID" value="AHH11579.1"/>
    <property type="molecule type" value="Genomic_DNA"/>
</dbReference>
<name>W5SWK5_9SPIR</name>
<dbReference type="HOGENOM" id="CLU_3077378_0_0_12"/>
<evidence type="ECO:0000313" key="2">
    <source>
        <dbReference type="EMBL" id="AHH11579.1"/>
    </source>
</evidence>
<keyword evidence="2" id="KW-0614">Plasmid</keyword>
<proteinExistence type="predicted"/>
<dbReference type="AlphaFoldDB" id="W5SWK5"/>
<dbReference type="RefSeq" id="WP_155806388.1">
    <property type="nucleotide sequence ID" value="NZ_CP005759.1"/>
</dbReference>